<proteinExistence type="predicted"/>
<accession>A0A644Y277</accession>
<protein>
    <submittedName>
        <fullName evidence="1">Uncharacterized protein</fullName>
    </submittedName>
</protein>
<dbReference type="EMBL" id="VSSQ01003427">
    <property type="protein sequence ID" value="MPM20633.1"/>
    <property type="molecule type" value="Genomic_DNA"/>
</dbReference>
<name>A0A644Y277_9ZZZZ</name>
<reference evidence="1" key="1">
    <citation type="submission" date="2019-08" db="EMBL/GenBank/DDBJ databases">
        <authorList>
            <person name="Kucharzyk K."/>
            <person name="Murdoch R.W."/>
            <person name="Higgins S."/>
            <person name="Loffler F."/>
        </authorList>
    </citation>
    <scope>NUCLEOTIDE SEQUENCE</scope>
</reference>
<organism evidence="1">
    <name type="scientific">bioreactor metagenome</name>
    <dbReference type="NCBI Taxonomy" id="1076179"/>
    <lineage>
        <taxon>unclassified sequences</taxon>
        <taxon>metagenomes</taxon>
        <taxon>ecological metagenomes</taxon>
    </lineage>
</organism>
<comment type="caution">
    <text evidence="1">The sequence shown here is derived from an EMBL/GenBank/DDBJ whole genome shotgun (WGS) entry which is preliminary data.</text>
</comment>
<dbReference type="AlphaFoldDB" id="A0A644Y277"/>
<sequence length="127" mass="13918">MEIKEPPFFLQPVGYGPCPGCEGDSGSDLFPAVVEFSHKGPQPEAFLLRRDELCRSLVPFAAVLVYAEEKFEMGPSLGRPLADGLSHLPLADEGELVALELPEPLHCIEIREPRPGTVHGDHRSGFR</sequence>
<evidence type="ECO:0000313" key="1">
    <source>
        <dbReference type="EMBL" id="MPM20633.1"/>
    </source>
</evidence>
<gene>
    <name evidence="1" type="ORF">SDC9_67068</name>
</gene>